<evidence type="ECO:0000256" key="3">
    <source>
        <dbReference type="ARBA" id="ARBA00006345"/>
    </source>
</evidence>
<feature type="region of interest" description="Disordered" evidence="9">
    <location>
        <begin position="98"/>
        <end position="229"/>
    </location>
</feature>
<comment type="subcellular location">
    <subcellularLocation>
        <location evidence="2 8">Nucleus</location>
    </subcellularLocation>
</comment>
<feature type="compositionally biased region" description="Polar residues" evidence="9">
    <location>
        <begin position="137"/>
        <end position="155"/>
    </location>
</feature>
<evidence type="ECO:0000256" key="6">
    <source>
        <dbReference type="ARBA" id="ARBA00023242"/>
    </source>
</evidence>
<evidence type="ECO:0000313" key="11">
    <source>
        <dbReference type="EMBL" id="KAK7205360.1"/>
    </source>
</evidence>
<evidence type="ECO:0000256" key="5">
    <source>
        <dbReference type="ARBA" id="ARBA00022801"/>
    </source>
</evidence>
<keyword evidence="12" id="KW-1185">Reference proteome</keyword>
<comment type="cofactor">
    <cofactor evidence="1 8">
        <name>Mg(2+)</name>
        <dbReference type="ChEBI" id="CHEBI:18420"/>
    </cofactor>
</comment>
<dbReference type="PANTHER" id="PTHR28118">
    <property type="entry name" value="POLYNUCLEOTIDE 5'-TRIPHOSPHATASE-RELATED"/>
    <property type="match status" value="1"/>
</dbReference>
<organism evidence="11 12">
    <name type="scientific">Myxozyma melibiosi</name>
    <dbReference type="NCBI Taxonomy" id="54550"/>
    <lineage>
        <taxon>Eukaryota</taxon>
        <taxon>Fungi</taxon>
        <taxon>Dikarya</taxon>
        <taxon>Ascomycota</taxon>
        <taxon>Saccharomycotina</taxon>
        <taxon>Lipomycetes</taxon>
        <taxon>Lipomycetales</taxon>
        <taxon>Lipomycetaceae</taxon>
        <taxon>Myxozyma</taxon>
    </lineage>
</organism>
<dbReference type="GeneID" id="90038041"/>
<evidence type="ECO:0000256" key="8">
    <source>
        <dbReference type="RuleBase" id="RU367053"/>
    </source>
</evidence>
<evidence type="ECO:0000256" key="4">
    <source>
        <dbReference type="ARBA" id="ARBA00022664"/>
    </source>
</evidence>
<dbReference type="SUPFAM" id="SSF55154">
    <property type="entry name" value="CYTH-like phosphatases"/>
    <property type="match status" value="1"/>
</dbReference>
<dbReference type="Proteomes" id="UP001498771">
    <property type="component" value="Unassembled WGS sequence"/>
</dbReference>
<feature type="compositionally biased region" description="Low complexity" evidence="9">
    <location>
        <begin position="115"/>
        <end position="127"/>
    </location>
</feature>
<evidence type="ECO:0000256" key="1">
    <source>
        <dbReference type="ARBA" id="ARBA00001946"/>
    </source>
</evidence>
<dbReference type="EMBL" id="JBBJBU010000005">
    <property type="protein sequence ID" value="KAK7205360.1"/>
    <property type="molecule type" value="Genomic_DNA"/>
</dbReference>
<dbReference type="Pfam" id="PF02940">
    <property type="entry name" value="mRNA_triPase"/>
    <property type="match status" value="1"/>
</dbReference>
<dbReference type="InterPro" id="IPR033469">
    <property type="entry name" value="CYTH-like_dom_sf"/>
</dbReference>
<keyword evidence="6 8" id="KW-0539">Nucleus</keyword>
<feature type="domain" description="mRNA triphosphatase Cet1-like" evidence="10">
    <location>
        <begin position="288"/>
        <end position="503"/>
    </location>
</feature>
<feature type="compositionally biased region" description="Low complexity" evidence="9">
    <location>
        <begin position="163"/>
        <end position="172"/>
    </location>
</feature>
<name>A0ABR1F692_9ASCO</name>
<dbReference type="EC" id="3.6.1.74" evidence="8"/>
<feature type="compositionally biased region" description="Low complexity" evidence="9">
    <location>
        <begin position="183"/>
        <end position="199"/>
    </location>
</feature>
<dbReference type="InterPro" id="IPR004206">
    <property type="entry name" value="mRNA_triPase_Cet1"/>
</dbReference>
<comment type="similarity">
    <text evidence="3 8">Belongs to the fungal TPase family.</text>
</comment>
<dbReference type="PANTHER" id="PTHR28118:SF1">
    <property type="entry name" value="POLYNUCLEOTIDE 5'-TRIPHOSPHATASE CTL1-RELATED"/>
    <property type="match status" value="1"/>
</dbReference>
<dbReference type="CDD" id="cd07470">
    <property type="entry name" value="CYTH-like_mRNA_RTPase"/>
    <property type="match status" value="1"/>
</dbReference>
<reference evidence="11 12" key="1">
    <citation type="submission" date="2024-03" db="EMBL/GenBank/DDBJ databases">
        <title>Genome-scale model development and genomic sequencing of the oleaginous clade Lipomyces.</title>
        <authorList>
            <consortium name="Lawrence Berkeley National Laboratory"/>
            <person name="Czajka J.J."/>
            <person name="Han Y."/>
            <person name="Kim J."/>
            <person name="Mondo S.J."/>
            <person name="Hofstad B.A."/>
            <person name="Robles A."/>
            <person name="Haridas S."/>
            <person name="Riley R."/>
            <person name="LaButti K."/>
            <person name="Pangilinan J."/>
            <person name="Andreopoulos W."/>
            <person name="Lipzen A."/>
            <person name="Yan J."/>
            <person name="Wang M."/>
            <person name="Ng V."/>
            <person name="Grigoriev I.V."/>
            <person name="Spatafora J.W."/>
            <person name="Magnuson J.K."/>
            <person name="Baker S.E."/>
            <person name="Pomraning K.R."/>
        </authorList>
    </citation>
    <scope>NUCLEOTIDE SEQUENCE [LARGE SCALE GENOMIC DNA]</scope>
    <source>
        <strain evidence="11 12">Phaff 52-87</strain>
    </source>
</reference>
<comment type="caution">
    <text evidence="11">The sequence shown here is derived from an EMBL/GenBank/DDBJ whole genome shotgun (WGS) entry which is preliminary data.</text>
</comment>
<dbReference type="Gene3D" id="3.20.100.10">
    <property type="entry name" value="mRNA triphosphatase Cet1-like"/>
    <property type="match status" value="1"/>
</dbReference>
<sequence length="551" mass="60831">MDLKSIINDDSAQKPGQQQPRPQPIINTVPEPAQQQPPIPRRTSSIADLVNKDPVPASPSPLASPVLNNNMLRSAVASQRASPILLTRSLAPVSALSSASSSPAQTHAPQPPPLLSVRSRSMSISSITEDTPPASATARNYSTHSPAGSAFSSPDVQRRDSNRQSNSSATSSPVLPNNGVGDSHNSNSNKHNNNNNNSKHNGKATDNTHKNGDPSRRNKPKRYNSPPIYARKWRSDWKTAYAQHGGESSGNYNSSSTSIANMPSFRSEASASALPGKYSTFTNVEPYEDLTRRVTSWVYANVSEMAAEVQAQIEIEAKVGTILSKETNQRLVLPVDTETLLNTDMLAGQIMFESDMGALQHKAYNAFMNECLRKAEQTQNPITYSHSKTRDTFYSIPQVGYSTRSAPKNERLRISTDVKTEKVVQKCIKTRVRDLMIFCPGSKFDVRISLNIEKPENMDPLPGTKQAIERVKDRVSYVHLNSRIDLTQVVAHNKTTHELEIELDMPDTLSHIRKIKSGQADDSYEEGIRRFLDNVRILVRRGGLDLKEVTL</sequence>
<keyword evidence="4 8" id="KW-0507">mRNA processing</keyword>
<comment type="subunit">
    <text evidence="8">Heterodimer. The mRNA-capping enzyme is composed of two separate chains alpha and beta, respectively a mRNA guanylyltransferase and an mRNA 5'-triphosphate monophosphatase.</text>
</comment>
<protein>
    <recommendedName>
        <fullName evidence="8">mRNA-capping enzyme subunit beta</fullName>
        <ecNumber evidence="8">3.6.1.74</ecNumber>
    </recommendedName>
    <alternativeName>
        <fullName evidence="8">mRNA 5'-phosphatase</fullName>
    </alternativeName>
    <alternativeName>
        <fullName evidence="8">mRNA 5'-triphosphate monophosphatase</fullName>
    </alternativeName>
</protein>
<evidence type="ECO:0000259" key="10">
    <source>
        <dbReference type="Pfam" id="PF02940"/>
    </source>
</evidence>
<dbReference type="RefSeq" id="XP_064768393.1">
    <property type="nucleotide sequence ID" value="XM_064912529.1"/>
</dbReference>
<comment type="catalytic activity">
    <reaction evidence="7">
        <text>a 5'-end triphospho-ribonucleoside in mRNA + H2O = a 5'-end diphospho-ribonucleoside in mRNA + phosphate + H(+)</text>
        <dbReference type="Rhea" id="RHEA:67004"/>
        <dbReference type="Rhea" id="RHEA-COMP:17164"/>
        <dbReference type="Rhea" id="RHEA-COMP:17165"/>
        <dbReference type="ChEBI" id="CHEBI:15377"/>
        <dbReference type="ChEBI" id="CHEBI:15378"/>
        <dbReference type="ChEBI" id="CHEBI:43474"/>
        <dbReference type="ChEBI" id="CHEBI:167616"/>
        <dbReference type="ChEBI" id="CHEBI:167618"/>
        <dbReference type="EC" id="3.6.1.74"/>
    </reaction>
    <physiologicalReaction direction="left-to-right" evidence="7">
        <dbReference type="Rhea" id="RHEA:67005"/>
    </physiologicalReaction>
</comment>
<keyword evidence="8" id="KW-0506">mRNA capping</keyword>
<feature type="compositionally biased region" description="Basic and acidic residues" evidence="9">
    <location>
        <begin position="206"/>
        <end position="216"/>
    </location>
</feature>
<feature type="compositionally biased region" description="Low complexity" evidence="9">
    <location>
        <begin position="98"/>
        <end position="108"/>
    </location>
</feature>
<evidence type="ECO:0000256" key="7">
    <source>
        <dbReference type="ARBA" id="ARBA00047740"/>
    </source>
</evidence>
<proteinExistence type="inferred from homology"/>
<feature type="region of interest" description="Disordered" evidence="9">
    <location>
        <begin position="1"/>
        <end position="66"/>
    </location>
</feature>
<comment type="function">
    <text evidence="8">First step of mRNA capping. Converts the 5'-triphosphate end of a nascent mRNA chain into a diphosphate end.</text>
</comment>
<evidence type="ECO:0000313" key="12">
    <source>
        <dbReference type="Proteomes" id="UP001498771"/>
    </source>
</evidence>
<evidence type="ECO:0000256" key="9">
    <source>
        <dbReference type="SAM" id="MobiDB-lite"/>
    </source>
</evidence>
<accession>A0ABR1F692</accession>
<keyword evidence="5 8" id="KW-0378">Hydrolase</keyword>
<gene>
    <name evidence="11" type="ORF">BZA70DRAFT_277905</name>
</gene>
<dbReference type="InterPro" id="IPR040343">
    <property type="entry name" value="Cet1/Ctl1"/>
</dbReference>
<evidence type="ECO:0000256" key="2">
    <source>
        <dbReference type="ARBA" id="ARBA00004123"/>
    </source>
</evidence>
<dbReference type="InterPro" id="IPR037009">
    <property type="entry name" value="mRNA_triPase_Cet1_sf"/>
</dbReference>